<dbReference type="Gene3D" id="4.10.810.10">
    <property type="entry name" value="Virus Scaffolding Protein, Chain A"/>
    <property type="match status" value="1"/>
</dbReference>
<gene>
    <name evidence="2" type="ORF">E4U82_05955</name>
</gene>
<sequence length="77" mass="9253">MKKQKTTYQLYCYTGKAMKAKRDAPFELKLSAQLLLDELCFNWNKQKLESAINEAIDAGDRERFIKLSEEYRHYIWE</sequence>
<dbReference type="InterPro" id="IPR014957">
    <property type="entry name" value="IDEAL_dom"/>
</dbReference>
<evidence type="ECO:0000313" key="3">
    <source>
        <dbReference type="Proteomes" id="UP000298484"/>
    </source>
</evidence>
<feature type="domain" description="IDEAL" evidence="1">
    <location>
        <begin position="35"/>
        <end position="71"/>
    </location>
</feature>
<evidence type="ECO:0000259" key="1">
    <source>
        <dbReference type="SMART" id="SM00914"/>
    </source>
</evidence>
<dbReference type="SMART" id="SM00914">
    <property type="entry name" value="IDEAL"/>
    <property type="match status" value="1"/>
</dbReference>
<dbReference type="RefSeq" id="WP_135109163.1">
    <property type="nucleotide sequence ID" value="NZ_SRHY01000005.1"/>
</dbReference>
<dbReference type="Pfam" id="PF08858">
    <property type="entry name" value="IDEAL"/>
    <property type="match status" value="1"/>
</dbReference>
<dbReference type="OrthoDB" id="2691639at2"/>
<dbReference type="AlphaFoldDB" id="A0A4Y9ADU6"/>
<proteinExistence type="predicted"/>
<keyword evidence="3" id="KW-1185">Reference proteome</keyword>
<dbReference type="InterPro" id="IPR027393">
    <property type="entry name" value="Virus_scaffolding_prot_C"/>
</dbReference>
<organism evidence="2 3">
    <name type="scientific">Lentibacillus salicampi</name>
    <dbReference type="NCBI Taxonomy" id="175306"/>
    <lineage>
        <taxon>Bacteria</taxon>
        <taxon>Bacillati</taxon>
        <taxon>Bacillota</taxon>
        <taxon>Bacilli</taxon>
        <taxon>Bacillales</taxon>
        <taxon>Bacillaceae</taxon>
        <taxon>Lentibacillus</taxon>
    </lineage>
</organism>
<comment type="caution">
    <text evidence="2">The sequence shown here is derived from an EMBL/GenBank/DDBJ whole genome shotgun (WGS) entry which is preliminary data.</text>
</comment>
<accession>A0A4Y9ADU6</accession>
<reference evidence="2 3" key="1">
    <citation type="submission" date="2019-03" db="EMBL/GenBank/DDBJ databases">
        <title>Genome sequence of Lentibacillus salicampi ATCC BAA-719.</title>
        <authorList>
            <person name="Maclea K.S."/>
            <person name="Simoes Junior M."/>
        </authorList>
    </citation>
    <scope>NUCLEOTIDE SEQUENCE [LARGE SCALE GENOMIC DNA]</scope>
    <source>
        <strain evidence="2 3">ATCC BAA-719</strain>
    </source>
</reference>
<evidence type="ECO:0000313" key="2">
    <source>
        <dbReference type="EMBL" id="TFJ93502.1"/>
    </source>
</evidence>
<dbReference type="EMBL" id="SRHY01000005">
    <property type="protein sequence ID" value="TFJ93502.1"/>
    <property type="molecule type" value="Genomic_DNA"/>
</dbReference>
<name>A0A4Y9ADU6_9BACI</name>
<dbReference type="Proteomes" id="UP000298484">
    <property type="component" value="Unassembled WGS sequence"/>
</dbReference>
<protein>
    <submittedName>
        <fullName evidence="2">IDEAL domain-containing protein</fullName>
    </submittedName>
</protein>